<dbReference type="AlphaFoldDB" id="A0A2M7X459"/>
<gene>
    <name evidence="7" type="ORF">CO179_00945</name>
</gene>
<organism evidence="7 8">
    <name type="scientific">candidate division WWE3 bacterium CG_4_9_14_3_um_filter_39_7</name>
    <dbReference type="NCBI Taxonomy" id="1975080"/>
    <lineage>
        <taxon>Bacteria</taxon>
        <taxon>Katanobacteria</taxon>
    </lineage>
</organism>
<reference evidence="8" key="1">
    <citation type="submission" date="2017-09" db="EMBL/GenBank/DDBJ databases">
        <title>Depth-based differentiation of microbial function through sediment-hosted aquifers and enrichment of novel symbionts in the deep terrestrial subsurface.</title>
        <authorList>
            <person name="Probst A.J."/>
            <person name="Ladd B."/>
            <person name="Jarett J.K."/>
            <person name="Geller-Mcgrath D.E."/>
            <person name="Sieber C.M.K."/>
            <person name="Emerson J.B."/>
            <person name="Anantharaman K."/>
            <person name="Thomas B.C."/>
            <person name="Malmstrom R."/>
            <person name="Stieglmeier M."/>
            <person name="Klingl A."/>
            <person name="Woyke T."/>
            <person name="Ryan C.M."/>
            <person name="Banfield J.F."/>
        </authorList>
    </citation>
    <scope>NUCLEOTIDE SEQUENCE [LARGE SCALE GENOMIC DNA]</scope>
</reference>
<evidence type="ECO:0000256" key="4">
    <source>
        <dbReference type="ARBA" id="ARBA00022840"/>
    </source>
</evidence>
<dbReference type="InterPro" id="IPR051602">
    <property type="entry name" value="ACC_Biotin_Carboxylase"/>
</dbReference>
<proteinExistence type="predicted"/>
<dbReference type="Proteomes" id="UP000231195">
    <property type="component" value="Unassembled WGS sequence"/>
</dbReference>
<name>A0A2M7X459_UNCKA</name>
<dbReference type="InterPro" id="IPR011764">
    <property type="entry name" value="Biotin_carboxylation_dom"/>
</dbReference>
<dbReference type="PROSITE" id="PS50979">
    <property type="entry name" value="BC"/>
    <property type="match status" value="1"/>
</dbReference>
<evidence type="ECO:0000313" key="8">
    <source>
        <dbReference type="Proteomes" id="UP000231195"/>
    </source>
</evidence>
<evidence type="ECO:0000313" key="7">
    <source>
        <dbReference type="EMBL" id="PJA40943.1"/>
    </source>
</evidence>
<dbReference type="PANTHER" id="PTHR48095:SF2">
    <property type="entry name" value="BIOTIN CARBOXYLASE, CHLOROPLASTIC"/>
    <property type="match status" value="1"/>
</dbReference>
<keyword evidence="2 7" id="KW-0436">Ligase</keyword>
<dbReference type="SMART" id="SM00878">
    <property type="entry name" value="Biotin_carb_C"/>
    <property type="match status" value="1"/>
</dbReference>
<comment type="caution">
    <text evidence="7">The sequence shown here is derived from an EMBL/GenBank/DDBJ whole genome shotgun (WGS) entry which is preliminary data.</text>
</comment>
<keyword evidence="4" id="KW-0067">ATP-binding</keyword>
<sequence length="105" mass="11834">DFLPCPGRIETFVAPGGPGIRLDSHAYTGYEISPHYDSMIGKLIAYGKTRTEAIHTMQRALEEFVIEPVKTTIPFHKSVFSNPAFLRGKFSTDFVERLFAQVEIK</sequence>
<evidence type="ECO:0000256" key="1">
    <source>
        <dbReference type="ARBA" id="ARBA00013263"/>
    </source>
</evidence>
<protein>
    <recommendedName>
        <fullName evidence="1">biotin carboxylase</fullName>
        <ecNumber evidence="1">6.3.4.14</ecNumber>
    </recommendedName>
</protein>
<dbReference type="GO" id="GO:0004075">
    <property type="term" value="F:biotin carboxylase activity"/>
    <property type="evidence" value="ECO:0007669"/>
    <property type="project" value="UniProtKB-EC"/>
</dbReference>
<comment type="catalytic activity">
    <reaction evidence="5">
        <text>N(6)-biotinyl-L-lysyl-[protein] + hydrogencarbonate + ATP = N(6)-carboxybiotinyl-L-lysyl-[protein] + ADP + phosphate + H(+)</text>
        <dbReference type="Rhea" id="RHEA:13501"/>
        <dbReference type="Rhea" id="RHEA-COMP:10505"/>
        <dbReference type="Rhea" id="RHEA-COMP:10506"/>
        <dbReference type="ChEBI" id="CHEBI:15378"/>
        <dbReference type="ChEBI" id="CHEBI:17544"/>
        <dbReference type="ChEBI" id="CHEBI:30616"/>
        <dbReference type="ChEBI" id="CHEBI:43474"/>
        <dbReference type="ChEBI" id="CHEBI:83144"/>
        <dbReference type="ChEBI" id="CHEBI:83145"/>
        <dbReference type="ChEBI" id="CHEBI:456216"/>
        <dbReference type="EC" id="6.3.4.14"/>
    </reaction>
</comment>
<evidence type="ECO:0000256" key="3">
    <source>
        <dbReference type="ARBA" id="ARBA00022741"/>
    </source>
</evidence>
<dbReference type="SUPFAM" id="SSF51246">
    <property type="entry name" value="Rudiment single hybrid motif"/>
    <property type="match status" value="1"/>
</dbReference>
<dbReference type="EMBL" id="PFWZ01000046">
    <property type="protein sequence ID" value="PJA40943.1"/>
    <property type="molecule type" value="Genomic_DNA"/>
</dbReference>
<feature type="non-terminal residue" evidence="7">
    <location>
        <position position="1"/>
    </location>
</feature>
<evidence type="ECO:0000256" key="5">
    <source>
        <dbReference type="ARBA" id="ARBA00048600"/>
    </source>
</evidence>
<accession>A0A2M7X459</accession>
<keyword evidence="3" id="KW-0547">Nucleotide-binding</keyword>
<dbReference type="InterPro" id="IPR011054">
    <property type="entry name" value="Rudment_hybrid_motif"/>
</dbReference>
<dbReference type="PANTHER" id="PTHR48095">
    <property type="entry name" value="PYRUVATE CARBOXYLASE SUBUNIT A"/>
    <property type="match status" value="1"/>
</dbReference>
<evidence type="ECO:0000259" key="6">
    <source>
        <dbReference type="PROSITE" id="PS50979"/>
    </source>
</evidence>
<dbReference type="Gene3D" id="3.30.470.20">
    <property type="entry name" value="ATP-grasp fold, B domain"/>
    <property type="match status" value="1"/>
</dbReference>
<feature type="domain" description="Biotin carboxylation" evidence="6">
    <location>
        <begin position="1"/>
        <end position="100"/>
    </location>
</feature>
<evidence type="ECO:0000256" key="2">
    <source>
        <dbReference type="ARBA" id="ARBA00022598"/>
    </source>
</evidence>
<dbReference type="Pfam" id="PF02785">
    <property type="entry name" value="Biotin_carb_C"/>
    <property type="match status" value="1"/>
</dbReference>
<dbReference type="InterPro" id="IPR005482">
    <property type="entry name" value="Biotin_COase_C"/>
</dbReference>
<dbReference type="EC" id="6.3.4.14" evidence="1"/>
<dbReference type="GO" id="GO:0005524">
    <property type="term" value="F:ATP binding"/>
    <property type="evidence" value="ECO:0007669"/>
    <property type="project" value="UniProtKB-KW"/>
</dbReference>